<feature type="compositionally biased region" description="Acidic residues" evidence="1">
    <location>
        <begin position="52"/>
        <end position="74"/>
    </location>
</feature>
<gene>
    <name evidence="2" type="ORF">ACHE_11451S</name>
</gene>
<evidence type="ECO:0000313" key="3">
    <source>
        <dbReference type="Proteomes" id="UP000637239"/>
    </source>
</evidence>
<dbReference type="KEGG" id="ache:ACHE_11451S"/>
<dbReference type="InterPro" id="IPR012808">
    <property type="entry name" value="CHP02453"/>
</dbReference>
<sequence>MPSRKRAASSSLQYPRRPRRISHIPRKLNAVACIDDENALLDGTDENAFYSTDDDYRSEEEDPESEKDDEEEISASEKDIKEEEEDTDEEEDKKRVVTIIPHEMLRPLDGVEYADHKIHKNTLLYLEDLRVNNRRSWFKSHEKEFRRALKDWETFVETITPKVIGFDSNIPELPPKDFIFRIYRDIRFSKDQRPYKGYDTHHRDIQLLKLRNYHVVKKVDDAIFTTEDGQEGIINIISILQPFVTFLNDIIMPDPDRV</sequence>
<organism evidence="2 3">
    <name type="scientific">Aspergillus chevalieri</name>
    <name type="common">Eurotium chevalieri</name>
    <dbReference type="NCBI Taxonomy" id="182096"/>
    <lineage>
        <taxon>Eukaryota</taxon>
        <taxon>Fungi</taxon>
        <taxon>Dikarya</taxon>
        <taxon>Ascomycota</taxon>
        <taxon>Pezizomycotina</taxon>
        <taxon>Eurotiomycetes</taxon>
        <taxon>Eurotiomycetidae</taxon>
        <taxon>Eurotiales</taxon>
        <taxon>Aspergillaceae</taxon>
        <taxon>Aspergillus</taxon>
        <taxon>Aspergillus subgen. Aspergillus</taxon>
    </lineage>
</organism>
<reference evidence="2" key="1">
    <citation type="submission" date="2021-01" db="EMBL/GenBank/DDBJ databases">
        <authorList>
            <consortium name="Aspergillus chevalieri M1 genome sequencing consortium"/>
            <person name="Kazuki M."/>
            <person name="Futagami T."/>
        </authorList>
    </citation>
    <scope>NUCLEOTIDE SEQUENCE</scope>
    <source>
        <strain evidence="2">M1</strain>
    </source>
</reference>
<evidence type="ECO:0008006" key="4">
    <source>
        <dbReference type="Google" id="ProtNLM"/>
    </source>
</evidence>
<evidence type="ECO:0000313" key="2">
    <source>
        <dbReference type="EMBL" id="BCR84049.1"/>
    </source>
</evidence>
<dbReference type="EMBL" id="AP024416">
    <property type="protein sequence ID" value="BCR84049.1"/>
    <property type="molecule type" value="Genomic_DNA"/>
</dbReference>
<accession>A0A7R7ZJZ4</accession>
<name>A0A7R7ZJZ4_ASPCH</name>
<dbReference type="GeneID" id="66978408"/>
<feature type="region of interest" description="Disordered" evidence="1">
    <location>
        <begin position="1"/>
        <end position="21"/>
    </location>
</feature>
<dbReference type="PANTHER" id="PTHR36452">
    <property type="entry name" value="CHROMOSOME 12, WHOLE GENOME SHOTGUN SEQUENCE"/>
    <property type="match status" value="1"/>
</dbReference>
<evidence type="ECO:0000256" key="1">
    <source>
        <dbReference type="SAM" id="MobiDB-lite"/>
    </source>
</evidence>
<dbReference type="Pfam" id="PF09365">
    <property type="entry name" value="DUF2461"/>
    <property type="match status" value="1"/>
</dbReference>
<reference evidence="2" key="2">
    <citation type="submission" date="2021-02" db="EMBL/GenBank/DDBJ databases">
        <title>Aspergillus chevalieri M1 genome sequence.</title>
        <authorList>
            <person name="Kadooka C."/>
            <person name="Mori K."/>
            <person name="Futagami T."/>
        </authorList>
    </citation>
    <scope>NUCLEOTIDE SEQUENCE</scope>
    <source>
        <strain evidence="2">M1</strain>
    </source>
</reference>
<keyword evidence="3" id="KW-1185">Reference proteome</keyword>
<dbReference type="AlphaFoldDB" id="A0A7R7ZJZ4"/>
<feature type="compositionally biased region" description="Acidic residues" evidence="1">
    <location>
        <begin position="82"/>
        <end position="91"/>
    </location>
</feature>
<proteinExistence type="predicted"/>
<protein>
    <recommendedName>
        <fullName evidence="4">DUF2461 domain-containing protein</fullName>
    </recommendedName>
</protein>
<dbReference type="RefSeq" id="XP_043132571.1">
    <property type="nucleotide sequence ID" value="XM_043276022.1"/>
</dbReference>
<feature type="region of interest" description="Disordered" evidence="1">
    <location>
        <begin position="42"/>
        <end position="95"/>
    </location>
</feature>
<dbReference type="PANTHER" id="PTHR36452:SF1">
    <property type="entry name" value="DUF2461 DOMAIN-CONTAINING PROTEIN"/>
    <property type="match status" value="1"/>
</dbReference>
<dbReference type="Proteomes" id="UP000637239">
    <property type="component" value="Chromosome 1"/>
</dbReference>